<protein>
    <submittedName>
        <fullName evidence="5">Gag-pol polyprotein</fullName>
    </submittedName>
</protein>
<name>A0A0N4U815_DRAME</name>
<dbReference type="WBParaSite" id="DME_0000316001-mRNA-1">
    <property type="protein sequence ID" value="DME_0000316001-mRNA-1"/>
    <property type="gene ID" value="DME_0000316001"/>
</dbReference>
<feature type="region of interest" description="Disordered" evidence="1">
    <location>
        <begin position="1"/>
        <end position="43"/>
    </location>
</feature>
<organism evidence="3 5">
    <name type="scientific">Dracunculus medinensis</name>
    <name type="common">Guinea worm</name>
    <dbReference type="NCBI Taxonomy" id="318479"/>
    <lineage>
        <taxon>Eukaryota</taxon>
        <taxon>Metazoa</taxon>
        <taxon>Ecdysozoa</taxon>
        <taxon>Nematoda</taxon>
        <taxon>Chromadorea</taxon>
        <taxon>Rhabditida</taxon>
        <taxon>Spirurina</taxon>
        <taxon>Dracunculoidea</taxon>
        <taxon>Dracunculidae</taxon>
        <taxon>Dracunculus</taxon>
    </lineage>
</organism>
<evidence type="ECO:0000313" key="4">
    <source>
        <dbReference type="Proteomes" id="UP000274756"/>
    </source>
</evidence>
<evidence type="ECO:0000313" key="5">
    <source>
        <dbReference type="WBParaSite" id="DME_0000316001-mRNA-1"/>
    </source>
</evidence>
<accession>A0A0N4U815</accession>
<evidence type="ECO:0000313" key="2">
    <source>
        <dbReference type="EMBL" id="VDN57346.1"/>
    </source>
</evidence>
<sequence length="97" mass="10580">MLMARYNMVQQNGGPQSSIPSTSQRIARPLRRPQIPQKPVLPNYGPRPIGQICKNDVIGLSKWAISSPVDAVEILGKGQEIAKPVLSRSTCSLNRCA</sequence>
<evidence type="ECO:0000256" key="1">
    <source>
        <dbReference type="SAM" id="MobiDB-lite"/>
    </source>
</evidence>
<proteinExistence type="predicted"/>
<dbReference type="OrthoDB" id="10530577at2759"/>
<dbReference type="Proteomes" id="UP000038040">
    <property type="component" value="Unplaced"/>
</dbReference>
<reference evidence="5" key="1">
    <citation type="submission" date="2017-02" db="UniProtKB">
        <authorList>
            <consortium name="WormBaseParasite"/>
        </authorList>
    </citation>
    <scope>IDENTIFICATION</scope>
</reference>
<evidence type="ECO:0000313" key="3">
    <source>
        <dbReference type="Proteomes" id="UP000038040"/>
    </source>
</evidence>
<dbReference type="EMBL" id="UYYG01001159">
    <property type="protein sequence ID" value="VDN57346.1"/>
    <property type="molecule type" value="Genomic_DNA"/>
</dbReference>
<dbReference type="Proteomes" id="UP000274756">
    <property type="component" value="Unassembled WGS sequence"/>
</dbReference>
<dbReference type="AlphaFoldDB" id="A0A0N4U815"/>
<feature type="compositionally biased region" description="Polar residues" evidence="1">
    <location>
        <begin position="8"/>
        <end position="25"/>
    </location>
</feature>
<gene>
    <name evidence="2" type="ORF">DME_LOCUS7319</name>
</gene>
<keyword evidence="4" id="KW-1185">Reference proteome</keyword>
<reference evidence="2 4" key="2">
    <citation type="submission" date="2018-11" db="EMBL/GenBank/DDBJ databases">
        <authorList>
            <consortium name="Pathogen Informatics"/>
        </authorList>
    </citation>
    <scope>NUCLEOTIDE SEQUENCE [LARGE SCALE GENOMIC DNA]</scope>
</reference>